<keyword evidence="2" id="KW-0472">Membrane</keyword>
<dbReference type="InterPro" id="IPR003148">
    <property type="entry name" value="RCK_N"/>
</dbReference>
<evidence type="ECO:0000256" key="2">
    <source>
        <dbReference type="SAM" id="Phobius"/>
    </source>
</evidence>
<dbReference type="Gene3D" id="3.40.50.720">
    <property type="entry name" value="NAD(P)-binding Rossmann-like Domain"/>
    <property type="match status" value="1"/>
</dbReference>
<keyword evidence="4" id="KW-0406">Ion transport</keyword>
<dbReference type="OrthoDB" id="56871at2157"/>
<evidence type="ECO:0000256" key="1">
    <source>
        <dbReference type="ARBA" id="ARBA00004651"/>
    </source>
</evidence>
<keyword evidence="2" id="KW-1133">Transmembrane helix</keyword>
<dbReference type="SUPFAM" id="SSF51735">
    <property type="entry name" value="NAD(P)-binding Rossmann-fold domains"/>
    <property type="match status" value="1"/>
</dbReference>
<dbReference type="Gene3D" id="1.10.287.70">
    <property type="match status" value="1"/>
</dbReference>
<feature type="transmembrane region" description="Helical" evidence="2">
    <location>
        <begin position="21"/>
        <end position="43"/>
    </location>
</feature>
<dbReference type="PROSITE" id="PS51201">
    <property type="entry name" value="RCK_N"/>
    <property type="match status" value="1"/>
</dbReference>
<evidence type="ECO:0000313" key="4">
    <source>
        <dbReference type="EMBL" id="RQG98837.1"/>
    </source>
</evidence>
<dbReference type="GO" id="GO:0006813">
    <property type="term" value="P:potassium ion transport"/>
    <property type="evidence" value="ECO:0007669"/>
    <property type="project" value="InterPro"/>
</dbReference>
<dbReference type="Pfam" id="PF07885">
    <property type="entry name" value="Ion_trans_2"/>
    <property type="match status" value="1"/>
</dbReference>
<name>A0A3N6M8Y4_NATCH</name>
<feature type="transmembrane region" description="Helical" evidence="2">
    <location>
        <begin position="88"/>
        <end position="105"/>
    </location>
</feature>
<protein>
    <submittedName>
        <fullName evidence="4">Potassium channel protein</fullName>
    </submittedName>
</protein>
<reference evidence="4 5" key="1">
    <citation type="submission" date="2018-10" db="EMBL/GenBank/DDBJ databases">
        <title>Natrarchaeobius chitinivorans gen. nov., sp. nov., and Natrarchaeobius haloalkaliphilus sp. nov., alkaliphilic, chitin-utilizing haloarchaea from hypersaline alkaline lakes.</title>
        <authorList>
            <person name="Sorokin D.Y."/>
            <person name="Elcheninov A.G."/>
            <person name="Kostrikina N.A."/>
            <person name="Bale N.J."/>
            <person name="Sinninghe Damste J.S."/>
            <person name="Khijniak T.V."/>
            <person name="Kublanov I.V."/>
            <person name="Toshchakov S.V."/>
        </authorList>
    </citation>
    <scope>NUCLEOTIDE SEQUENCE [LARGE SCALE GENOMIC DNA]</scope>
    <source>
        <strain evidence="4 5">AArcht7</strain>
    </source>
</reference>
<dbReference type="Proteomes" id="UP000281431">
    <property type="component" value="Unassembled WGS sequence"/>
</dbReference>
<dbReference type="InterPro" id="IPR036291">
    <property type="entry name" value="NAD(P)-bd_dom_sf"/>
</dbReference>
<keyword evidence="2" id="KW-0812">Transmembrane</keyword>
<gene>
    <name evidence="4" type="ORF">EA472_16615</name>
</gene>
<keyword evidence="4" id="KW-0407">Ion channel</keyword>
<feature type="transmembrane region" description="Helical" evidence="2">
    <location>
        <begin position="204"/>
        <end position="229"/>
    </location>
</feature>
<dbReference type="AlphaFoldDB" id="A0A3N6M8Y4"/>
<dbReference type="GO" id="GO:0034220">
    <property type="term" value="P:monoatomic ion transmembrane transport"/>
    <property type="evidence" value="ECO:0007669"/>
    <property type="project" value="UniProtKB-KW"/>
</dbReference>
<keyword evidence="4" id="KW-0813">Transport</keyword>
<dbReference type="GO" id="GO:0005886">
    <property type="term" value="C:plasma membrane"/>
    <property type="evidence" value="ECO:0007669"/>
    <property type="project" value="UniProtKB-SubCell"/>
</dbReference>
<dbReference type="InterPro" id="IPR050721">
    <property type="entry name" value="Trk_Ktr_HKT_K-transport"/>
</dbReference>
<dbReference type="Pfam" id="PF02254">
    <property type="entry name" value="TrkA_N"/>
    <property type="match status" value="1"/>
</dbReference>
<proteinExistence type="predicted"/>
<organism evidence="4 5">
    <name type="scientific">Natrarchaeobius chitinivorans</name>
    <dbReference type="NCBI Taxonomy" id="1679083"/>
    <lineage>
        <taxon>Archaea</taxon>
        <taxon>Methanobacteriati</taxon>
        <taxon>Methanobacteriota</taxon>
        <taxon>Stenosarchaea group</taxon>
        <taxon>Halobacteria</taxon>
        <taxon>Halobacteriales</taxon>
        <taxon>Natrialbaceae</taxon>
        <taxon>Natrarchaeobius</taxon>
    </lineage>
</organism>
<feature type="transmembrane region" description="Helical" evidence="2">
    <location>
        <begin position="63"/>
        <end position="81"/>
    </location>
</feature>
<evidence type="ECO:0000313" key="5">
    <source>
        <dbReference type="Proteomes" id="UP000281431"/>
    </source>
</evidence>
<sequence length="395" mass="42169">MVDGGSLKARLPENWQRILTTRAAIGLALAVALLSVATAVFNIGVEPAYDPLDPYIPDVVQRTARFTGAVTGFLMVASALALRRGLRVGWWATILLLPLTAAQGFLQVSQYSFPLIVLSLISIPVLLFIRDHFTKPLSLNTTQIAAGAALVGVQAYGTIGAYALREEFDGVDTLLDAFYFTLITSSTVGYGDVTPHLDSIEGQLFTMSVLVLGVASFGLAVGVLVGPAIQMRIEKTLGKMTESELELLNEHVLVLGYGELTEPIVDELAANDREFVVVTTNRDAAEALSDENIPVVTADPSDESPLHRAKIERAAAILVATNQDPQDAFTILTARQLAPETRIVAAATDQENTKKLERAGADVVISPALLGGHLLVRSALGGDDSDVIDRILSDE</sequence>
<evidence type="ECO:0000259" key="3">
    <source>
        <dbReference type="PROSITE" id="PS51201"/>
    </source>
</evidence>
<keyword evidence="5" id="KW-1185">Reference proteome</keyword>
<comment type="caution">
    <text evidence="4">The sequence shown here is derived from an EMBL/GenBank/DDBJ whole genome shotgun (WGS) entry which is preliminary data.</text>
</comment>
<comment type="subcellular location">
    <subcellularLocation>
        <location evidence="1">Cell membrane</location>
        <topology evidence="1">Multi-pass membrane protein</topology>
    </subcellularLocation>
</comment>
<dbReference type="EMBL" id="REFZ01000012">
    <property type="protein sequence ID" value="RQG98837.1"/>
    <property type="molecule type" value="Genomic_DNA"/>
</dbReference>
<dbReference type="InterPro" id="IPR013099">
    <property type="entry name" value="K_chnl_dom"/>
</dbReference>
<feature type="transmembrane region" description="Helical" evidence="2">
    <location>
        <begin position="141"/>
        <end position="164"/>
    </location>
</feature>
<dbReference type="PANTHER" id="PTHR43833">
    <property type="entry name" value="POTASSIUM CHANNEL PROTEIN 2-RELATED-RELATED"/>
    <property type="match status" value="1"/>
</dbReference>
<dbReference type="PANTHER" id="PTHR43833:SF9">
    <property type="entry name" value="POTASSIUM CHANNEL PROTEIN YUGO-RELATED"/>
    <property type="match status" value="1"/>
</dbReference>
<feature type="domain" description="RCK N-terminal" evidence="3">
    <location>
        <begin position="249"/>
        <end position="365"/>
    </location>
</feature>
<feature type="transmembrane region" description="Helical" evidence="2">
    <location>
        <begin position="111"/>
        <end position="129"/>
    </location>
</feature>
<accession>A0A3N6M8Y4</accession>
<dbReference type="SUPFAM" id="SSF81324">
    <property type="entry name" value="Voltage-gated potassium channels"/>
    <property type="match status" value="1"/>
</dbReference>